<dbReference type="RefSeq" id="XP_051445316.1">
    <property type="nucleotide sequence ID" value="XM_051588500.1"/>
</dbReference>
<reference evidence="2" key="2">
    <citation type="journal article" date="2022" name="Proc. Natl. Acad. Sci. U.S.A.">
        <title>Diploid-dominant life cycles characterize the early evolution of Fungi.</title>
        <authorList>
            <person name="Amses K.R."/>
            <person name="Simmons D.R."/>
            <person name="Longcore J.E."/>
            <person name="Mondo S.J."/>
            <person name="Seto K."/>
            <person name="Jeronimo G.H."/>
            <person name="Bonds A.E."/>
            <person name="Quandt C.A."/>
            <person name="Davis W.J."/>
            <person name="Chang Y."/>
            <person name="Federici B.A."/>
            <person name="Kuo A."/>
            <person name="LaButti K."/>
            <person name="Pangilinan J."/>
            <person name="Andreopoulos W."/>
            <person name="Tritt A."/>
            <person name="Riley R."/>
            <person name="Hundley H."/>
            <person name="Johnson J."/>
            <person name="Lipzen A."/>
            <person name="Barry K."/>
            <person name="Lang B.F."/>
            <person name="Cuomo C.A."/>
            <person name="Buchler N.E."/>
            <person name="Grigoriev I.V."/>
            <person name="Spatafora J.W."/>
            <person name="Stajich J.E."/>
            <person name="James T.Y."/>
        </authorList>
    </citation>
    <scope>NUCLEOTIDE SEQUENCE</scope>
    <source>
        <strain evidence="2">AG</strain>
    </source>
</reference>
<dbReference type="AlphaFoldDB" id="A0AAD5EBF2"/>
<keyword evidence="3" id="KW-1185">Reference proteome</keyword>
<organism evidence="2 3">
    <name type="scientific">Umbelopsis ramanniana AG</name>
    <dbReference type="NCBI Taxonomy" id="1314678"/>
    <lineage>
        <taxon>Eukaryota</taxon>
        <taxon>Fungi</taxon>
        <taxon>Fungi incertae sedis</taxon>
        <taxon>Mucoromycota</taxon>
        <taxon>Mucoromycotina</taxon>
        <taxon>Umbelopsidomycetes</taxon>
        <taxon>Umbelopsidales</taxon>
        <taxon>Umbelopsidaceae</taxon>
        <taxon>Umbelopsis</taxon>
    </lineage>
</organism>
<dbReference type="GeneID" id="75913845"/>
<evidence type="ECO:0000256" key="1">
    <source>
        <dbReference type="SAM" id="MobiDB-lite"/>
    </source>
</evidence>
<gene>
    <name evidence="2" type="ORF">K450DRAFT_237889</name>
</gene>
<dbReference type="Proteomes" id="UP001206595">
    <property type="component" value="Unassembled WGS sequence"/>
</dbReference>
<evidence type="ECO:0000313" key="3">
    <source>
        <dbReference type="Proteomes" id="UP001206595"/>
    </source>
</evidence>
<comment type="caution">
    <text evidence="2">The sequence shown here is derived from an EMBL/GenBank/DDBJ whole genome shotgun (WGS) entry which is preliminary data.</text>
</comment>
<name>A0AAD5EBF2_UMBRA</name>
<accession>A0AAD5EBF2</accession>
<protein>
    <submittedName>
        <fullName evidence="2">Uncharacterized protein</fullName>
    </submittedName>
</protein>
<dbReference type="EMBL" id="MU620913">
    <property type="protein sequence ID" value="KAI8580312.1"/>
    <property type="molecule type" value="Genomic_DNA"/>
</dbReference>
<feature type="compositionally biased region" description="Acidic residues" evidence="1">
    <location>
        <begin position="29"/>
        <end position="48"/>
    </location>
</feature>
<sequence length="56" mass="6026">MKLVRPKNIKYSNCYGMSNLVVAGMEEEVAGEEDMAAEEEAPEAEADPLEAAPEPA</sequence>
<reference evidence="2" key="1">
    <citation type="submission" date="2021-06" db="EMBL/GenBank/DDBJ databases">
        <authorList>
            <consortium name="DOE Joint Genome Institute"/>
            <person name="Mondo S.J."/>
            <person name="Amses K.R."/>
            <person name="Simmons D.R."/>
            <person name="Longcore J.E."/>
            <person name="Seto K."/>
            <person name="Alves G.H."/>
            <person name="Bonds A.E."/>
            <person name="Quandt C.A."/>
            <person name="Davis W.J."/>
            <person name="Chang Y."/>
            <person name="Letcher P.M."/>
            <person name="Powell M.J."/>
            <person name="Kuo A."/>
            <person name="Labutti K."/>
            <person name="Pangilinan J."/>
            <person name="Andreopoulos W."/>
            <person name="Tritt A."/>
            <person name="Riley R."/>
            <person name="Hundley H."/>
            <person name="Johnson J."/>
            <person name="Lipzen A."/>
            <person name="Barry K."/>
            <person name="Berbee M.L."/>
            <person name="Buchler N.E."/>
            <person name="Grigoriev I.V."/>
            <person name="Spatafora J.W."/>
            <person name="Stajich J.E."/>
            <person name="James T.Y."/>
        </authorList>
    </citation>
    <scope>NUCLEOTIDE SEQUENCE</scope>
    <source>
        <strain evidence="2">AG</strain>
    </source>
</reference>
<feature type="region of interest" description="Disordered" evidence="1">
    <location>
        <begin position="29"/>
        <end position="56"/>
    </location>
</feature>
<evidence type="ECO:0000313" key="2">
    <source>
        <dbReference type="EMBL" id="KAI8580312.1"/>
    </source>
</evidence>
<proteinExistence type="predicted"/>